<dbReference type="AlphaFoldDB" id="A0AAW5TTX3"/>
<dbReference type="EMBL" id="JAOQNN010000001">
    <property type="protein sequence ID" value="MCW2280445.1"/>
    <property type="molecule type" value="Genomic_DNA"/>
</dbReference>
<evidence type="ECO:0000313" key="1">
    <source>
        <dbReference type="EMBL" id="MCW2280445.1"/>
    </source>
</evidence>
<sequence length="54" mass="6068">MEQLENIIKSNLIGVNEALKLVFSGKSKLTTRELAEQVGERIWKIAEILGVELD</sequence>
<reference evidence="1" key="1">
    <citation type="submission" date="2023-08" db="EMBL/GenBank/DDBJ databases">
        <title>Genomic analyses of the natural microbiome of Caenorhabditis elegans.</title>
        <authorList>
            <person name="Samuel B."/>
        </authorList>
    </citation>
    <scope>NUCLEOTIDE SEQUENCE</scope>
    <source>
        <strain evidence="1">BIGb0220</strain>
    </source>
</reference>
<proteinExistence type="predicted"/>
<protein>
    <submittedName>
        <fullName evidence="1">Uncharacterized protein (DUF2384 family)</fullName>
    </submittedName>
</protein>
<organism evidence="1 2">
    <name type="scientific">Lactococcus lactis</name>
    <dbReference type="NCBI Taxonomy" id="1358"/>
    <lineage>
        <taxon>Bacteria</taxon>
        <taxon>Bacillati</taxon>
        <taxon>Bacillota</taxon>
        <taxon>Bacilli</taxon>
        <taxon>Lactobacillales</taxon>
        <taxon>Streptococcaceae</taxon>
        <taxon>Lactococcus</taxon>
    </lineage>
</organism>
<dbReference type="Proteomes" id="UP001207687">
    <property type="component" value="Unassembled WGS sequence"/>
</dbReference>
<comment type="caution">
    <text evidence="1">The sequence shown here is derived from an EMBL/GenBank/DDBJ whole genome shotgun (WGS) entry which is preliminary data.</text>
</comment>
<evidence type="ECO:0000313" key="2">
    <source>
        <dbReference type="Proteomes" id="UP001207687"/>
    </source>
</evidence>
<accession>A0AAW5TTX3</accession>
<dbReference type="RefSeq" id="WP_242328008.1">
    <property type="nucleotide sequence ID" value="NZ_CAKOCK010000026.1"/>
</dbReference>
<gene>
    <name evidence="1" type="ORF">M2256_000903</name>
</gene>
<name>A0AAW5TTX3_9LACT</name>